<keyword evidence="2" id="KW-0229">DNA integration</keyword>
<gene>
    <name evidence="6" type="ORF">A9Q68_10310</name>
</gene>
<dbReference type="InterPro" id="IPR013762">
    <property type="entry name" value="Integrase-like_cat_sf"/>
</dbReference>
<dbReference type="AlphaFoldDB" id="A0A1L8MK51"/>
<dbReference type="Pfam" id="PF14659">
    <property type="entry name" value="Phage_int_SAM_3"/>
    <property type="match status" value="1"/>
</dbReference>
<name>A0A1L8MK51_9STRE</name>
<feature type="domain" description="Tyr recombinase" evidence="5">
    <location>
        <begin position="214"/>
        <end position="441"/>
    </location>
</feature>
<reference evidence="7" key="1">
    <citation type="submission" date="2016-06" db="EMBL/GenBank/DDBJ databases">
        <authorList>
            <person name="de Vries S.P.W."/>
            <person name="Hadjirin N.F."/>
            <person name="Lay E.M."/>
            <person name="Zadoks R.N."/>
            <person name="Peacock S.J."/>
            <person name="Parkhill J."/>
            <person name="Grant A.J."/>
            <person name="Mcdougall S."/>
            <person name="Holmes M.A."/>
        </authorList>
    </citation>
    <scope>NUCLEOTIDE SEQUENCE [LARGE SCALE GENOMIC DNA]</scope>
    <source>
        <strain evidence="7">NZ1587</strain>
    </source>
</reference>
<evidence type="ECO:0000256" key="2">
    <source>
        <dbReference type="ARBA" id="ARBA00022908"/>
    </source>
</evidence>
<dbReference type="PROSITE" id="PS51898">
    <property type="entry name" value="TYR_RECOMBINASE"/>
    <property type="match status" value="1"/>
</dbReference>
<dbReference type="Pfam" id="PF00589">
    <property type="entry name" value="Phage_integrase"/>
    <property type="match status" value="1"/>
</dbReference>
<dbReference type="RefSeq" id="WP_071794638.1">
    <property type="nucleotide sequence ID" value="NZ_LZDD01000005.1"/>
</dbReference>
<dbReference type="InterPro" id="IPR002104">
    <property type="entry name" value="Integrase_catalytic"/>
</dbReference>
<comment type="caution">
    <text evidence="6">The sequence shown here is derived from an EMBL/GenBank/DDBJ whole genome shotgun (WGS) entry which is preliminary data.</text>
</comment>
<evidence type="ECO:0000313" key="7">
    <source>
        <dbReference type="Proteomes" id="UP000182015"/>
    </source>
</evidence>
<evidence type="ECO:0000259" key="5">
    <source>
        <dbReference type="PROSITE" id="PS51898"/>
    </source>
</evidence>
<evidence type="ECO:0000256" key="1">
    <source>
        <dbReference type="ARBA" id="ARBA00008857"/>
    </source>
</evidence>
<dbReference type="GO" id="GO:0006310">
    <property type="term" value="P:DNA recombination"/>
    <property type="evidence" value="ECO:0007669"/>
    <property type="project" value="UniProtKB-KW"/>
</dbReference>
<keyword evidence="4" id="KW-0233">DNA recombination</keyword>
<evidence type="ECO:0000256" key="4">
    <source>
        <dbReference type="ARBA" id="ARBA00023172"/>
    </source>
</evidence>
<dbReference type="OrthoDB" id="9803188at2"/>
<evidence type="ECO:0000313" key="6">
    <source>
        <dbReference type="EMBL" id="OJF71106.1"/>
    </source>
</evidence>
<dbReference type="STRING" id="1856638.A9Q68_10310"/>
<dbReference type="PANTHER" id="PTHR30629">
    <property type="entry name" value="PROPHAGE INTEGRASE"/>
    <property type="match status" value="1"/>
</dbReference>
<evidence type="ECO:0000256" key="3">
    <source>
        <dbReference type="ARBA" id="ARBA00023125"/>
    </source>
</evidence>
<comment type="similarity">
    <text evidence="1">Belongs to the 'phage' integrase family.</text>
</comment>
<dbReference type="SUPFAM" id="SSF56349">
    <property type="entry name" value="DNA breaking-rejoining enzymes"/>
    <property type="match status" value="1"/>
</dbReference>
<dbReference type="CDD" id="cd01189">
    <property type="entry name" value="INT_ICEBs1_C_like"/>
    <property type="match status" value="1"/>
</dbReference>
<dbReference type="Gene3D" id="1.10.443.10">
    <property type="entry name" value="Intergrase catalytic core"/>
    <property type="match status" value="1"/>
</dbReference>
<organism evidence="6 7">
    <name type="scientific">Streptococcus bovimastitidis</name>
    <dbReference type="NCBI Taxonomy" id="1856638"/>
    <lineage>
        <taxon>Bacteria</taxon>
        <taxon>Bacillati</taxon>
        <taxon>Bacillota</taxon>
        <taxon>Bacilli</taxon>
        <taxon>Lactobacillales</taxon>
        <taxon>Streptococcaceae</taxon>
        <taxon>Streptococcus</taxon>
    </lineage>
</organism>
<accession>A0A1L8MK51</accession>
<dbReference type="EMBL" id="LZDD01000005">
    <property type="protein sequence ID" value="OJF71106.1"/>
    <property type="molecule type" value="Genomic_DNA"/>
</dbReference>
<dbReference type="InterPro" id="IPR011010">
    <property type="entry name" value="DNA_brk_join_enz"/>
</dbReference>
<protein>
    <submittedName>
        <fullName evidence="6">2-haloalkanoic acid dehalogenase</fullName>
    </submittedName>
</protein>
<proteinExistence type="inferred from homology"/>
<dbReference type="Proteomes" id="UP000182015">
    <property type="component" value="Unassembled WGS sequence"/>
</dbReference>
<keyword evidence="3" id="KW-0238">DNA-binding</keyword>
<dbReference type="InterPro" id="IPR004107">
    <property type="entry name" value="Integrase_SAM-like_N"/>
</dbReference>
<sequence>MSNTNMGNVTFKQARKASKRGYLEVKYRIYTKHPLTQKRWEIVSKWYLTSESYSDSGKIKISPQLQGTIRRELQEKLNQFHQRFTLSTISSKEDITLNRVWNEWEDDRIKKKKVAPKTLAGEQGRFRNHILNHLPADSLLQNITSDVIQKMIDQFYPLGNHKRIAQALKSDLNSIYTFAIKRNYIKPEQNPMPYVQIESKGLEERIKELESKNIEDSYLEKDELVEVLAIVNEHNRQYGRIFEFQSLTGMRIGEVLGLKVTDIDFQKKLAYVKRTRATHGGASKNNYEGSVKNEQSYRTVELSQKALELLQEEIEENNHHITGNPSYQDNGWIFTSKNHYKAMYNGTPLHYSVLNSFLNSSETGKKTKTGHIKKVGINIDQRITFNKHISTHIFRHTHISFLAEKKVPLEAIQERVGHTKGSKVTQIYLHITKNMKKDITHVIDSLIDD</sequence>
<dbReference type="GO" id="GO:0003677">
    <property type="term" value="F:DNA binding"/>
    <property type="evidence" value="ECO:0007669"/>
    <property type="project" value="UniProtKB-KW"/>
</dbReference>
<dbReference type="Gene3D" id="1.10.150.130">
    <property type="match status" value="1"/>
</dbReference>
<keyword evidence="7" id="KW-1185">Reference proteome</keyword>
<dbReference type="PANTHER" id="PTHR30629:SF2">
    <property type="entry name" value="PROPHAGE INTEGRASE INTS-RELATED"/>
    <property type="match status" value="1"/>
</dbReference>
<dbReference type="GO" id="GO:0015074">
    <property type="term" value="P:DNA integration"/>
    <property type="evidence" value="ECO:0007669"/>
    <property type="project" value="UniProtKB-KW"/>
</dbReference>
<dbReference type="InterPro" id="IPR050808">
    <property type="entry name" value="Phage_Integrase"/>
</dbReference>
<dbReference type="InterPro" id="IPR010998">
    <property type="entry name" value="Integrase_recombinase_N"/>
</dbReference>